<dbReference type="EMBL" id="CP029347">
    <property type="protein sequence ID" value="AWL12786.1"/>
    <property type="molecule type" value="Genomic_DNA"/>
</dbReference>
<proteinExistence type="predicted"/>
<gene>
    <name evidence="1" type="ORF">HMF8227_02334</name>
</gene>
<evidence type="ECO:0000313" key="1">
    <source>
        <dbReference type="EMBL" id="AWL12786.1"/>
    </source>
</evidence>
<sequence length="85" mass="9803">MEQQIEKQQVEQQPPQAVISAAEFCRGVTVRVTGRFLIEQGLAERWYQLRRKALRGAKGIKNHRIQPDFVDELYVAQARVLGLIQ</sequence>
<evidence type="ECO:0000313" key="2">
    <source>
        <dbReference type="Proteomes" id="UP000245728"/>
    </source>
</evidence>
<dbReference type="Proteomes" id="UP000245728">
    <property type="component" value="Chromosome"/>
</dbReference>
<dbReference type="KEGG" id="salh:HMF8227_02334"/>
<dbReference type="AlphaFoldDB" id="A0A2S2E552"/>
<protein>
    <submittedName>
        <fullName evidence="1">Uncharacterized protein</fullName>
    </submittedName>
</protein>
<name>A0A2S2E552_9ALTE</name>
<reference evidence="1 2" key="1">
    <citation type="submission" date="2018-05" db="EMBL/GenBank/DDBJ databases">
        <title>Salinimonas sp. HMF8227 Genome sequencing and assembly.</title>
        <authorList>
            <person name="Kang H."/>
            <person name="Kang J."/>
            <person name="Cha I."/>
            <person name="Kim H."/>
            <person name="Joh K."/>
        </authorList>
    </citation>
    <scope>NUCLEOTIDE SEQUENCE [LARGE SCALE GENOMIC DNA]</scope>
    <source>
        <strain evidence="1 2">HMF8227</strain>
    </source>
</reference>
<accession>A0A2S2E552</accession>
<organism evidence="1 2">
    <name type="scientific">Saliniradius amylolyticus</name>
    <dbReference type="NCBI Taxonomy" id="2183582"/>
    <lineage>
        <taxon>Bacteria</taxon>
        <taxon>Pseudomonadati</taxon>
        <taxon>Pseudomonadota</taxon>
        <taxon>Gammaproteobacteria</taxon>
        <taxon>Alteromonadales</taxon>
        <taxon>Alteromonadaceae</taxon>
        <taxon>Saliniradius</taxon>
    </lineage>
</organism>
<dbReference type="RefSeq" id="WP_109340330.1">
    <property type="nucleotide sequence ID" value="NZ_CP029347.1"/>
</dbReference>
<keyword evidence="2" id="KW-1185">Reference proteome</keyword>